<evidence type="ECO:0000256" key="2">
    <source>
        <dbReference type="ARBA" id="ARBA00022692"/>
    </source>
</evidence>
<comment type="caution">
    <text evidence="6">The sequence shown here is derived from an EMBL/GenBank/DDBJ whole genome shotgun (WGS) entry which is preliminary data.</text>
</comment>
<evidence type="ECO:0000256" key="4">
    <source>
        <dbReference type="ARBA" id="ARBA00023136"/>
    </source>
</evidence>
<feature type="non-terminal residue" evidence="6">
    <location>
        <position position="1"/>
    </location>
</feature>
<evidence type="ECO:0000256" key="3">
    <source>
        <dbReference type="ARBA" id="ARBA00022989"/>
    </source>
</evidence>
<proteinExistence type="predicted"/>
<comment type="subcellular location">
    <subcellularLocation>
        <location evidence="1">Membrane</location>
        <topology evidence="1">Multi-pass membrane protein</topology>
    </subcellularLocation>
</comment>
<feature type="transmembrane region" description="Helical" evidence="5">
    <location>
        <begin position="261"/>
        <end position="284"/>
    </location>
</feature>
<feature type="transmembrane region" description="Helical" evidence="5">
    <location>
        <begin position="345"/>
        <end position="364"/>
    </location>
</feature>
<keyword evidence="7" id="KW-1185">Reference proteome</keyword>
<dbReference type="NCBIfam" id="TIGR03062">
    <property type="entry name" value="pip_yhgE_Cterm"/>
    <property type="match status" value="1"/>
</dbReference>
<dbReference type="PANTHER" id="PTHR43077:SF10">
    <property type="entry name" value="TRANSPORT PERMEASE PROTEIN"/>
    <property type="match status" value="1"/>
</dbReference>
<organism evidence="6 7">
    <name type="scientific">Deinococcus petrolearius</name>
    <dbReference type="NCBI Taxonomy" id="1751295"/>
    <lineage>
        <taxon>Bacteria</taxon>
        <taxon>Thermotogati</taxon>
        <taxon>Deinococcota</taxon>
        <taxon>Deinococci</taxon>
        <taxon>Deinococcales</taxon>
        <taxon>Deinococcaceae</taxon>
        <taxon>Deinococcus</taxon>
    </lineage>
</organism>
<evidence type="ECO:0000313" key="6">
    <source>
        <dbReference type="EMBL" id="MFC5848764.1"/>
    </source>
</evidence>
<dbReference type="Proteomes" id="UP001595979">
    <property type="component" value="Unassembled WGS sequence"/>
</dbReference>
<dbReference type="InterPro" id="IPR023908">
    <property type="entry name" value="xxxLxxG_rpt"/>
</dbReference>
<feature type="transmembrane region" description="Helical" evidence="5">
    <location>
        <begin position="233"/>
        <end position="255"/>
    </location>
</feature>
<feature type="transmembrane region" description="Helical" evidence="5">
    <location>
        <begin position="291"/>
        <end position="310"/>
    </location>
</feature>
<feature type="transmembrane region" description="Helical" evidence="5">
    <location>
        <begin position="190"/>
        <end position="212"/>
    </location>
</feature>
<evidence type="ECO:0000256" key="1">
    <source>
        <dbReference type="ARBA" id="ARBA00004141"/>
    </source>
</evidence>
<protein>
    <submittedName>
        <fullName evidence="6">YhgE/Pip family protein</fullName>
    </submittedName>
</protein>
<dbReference type="NCBIfam" id="TIGR03057">
    <property type="entry name" value="xxxLxxG_by_4"/>
    <property type="match status" value="1"/>
</dbReference>
<dbReference type="InterPro" id="IPR017501">
    <property type="entry name" value="Phage_infect_YhgE_C"/>
</dbReference>
<evidence type="ECO:0000256" key="5">
    <source>
        <dbReference type="SAM" id="Phobius"/>
    </source>
</evidence>
<gene>
    <name evidence="6" type="ORF">ACFPQ6_10630</name>
</gene>
<keyword evidence="3 5" id="KW-1133">Transmembrane helix</keyword>
<dbReference type="PANTHER" id="PTHR43077">
    <property type="entry name" value="TRANSPORT PERMEASE YVFS-RELATED"/>
    <property type="match status" value="1"/>
</dbReference>
<keyword evidence="4 5" id="KW-0472">Membrane</keyword>
<dbReference type="RefSeq" id="WP_380049114.1">
    <property type="nucleotide sequence ID" value="NZ_JBHSOH010000011.1"/>
</dbReference>
<dbReference type="EMBL" id="JBHSOH010000011">
    <property type="protein sequence ID" value="MFC5848764.1"/>
    <property type="molecule type" value="Genomic_DNA"/>
</dbReference>
<evidence type="ECO:0000313" key="7">
    <source>
        <dbReference type="Proteomes" id="UP001595979"/>
    </source>
</evidence>
<sequence>GAATLAARSRGAAQGAAAAARGAATLKTGSAQLAAGTAQVAQGAASLATASRQAAASAQTLAGGAAGVARGVETLAQGNLKIKQALGDITGQLPKAADLKRLDTGAATLAARSGELSGGLKTLAQGSGELRQGAASLRSGARQLSAGLSELSARLPAQPERLGGDPAGLSASVLPVTQTFAPVANNGAGFAPYFLALSLWVGVTLTTFIFPYQQLARSGKGTSQWARALRKAAVPALLVCVQALLVVAGVHALGVEFVHPAQVVVTALASSLTFLALVLALVFLFGSAGRLVALVLLVLQLAASGGSYPVELAPGIFGALHGWLPVTQSVGAFRHAITGAYQGQYPALMLSLAGMFAVSVALWLPGRRRWEFVPDEHFRPLIASPPAARTDD</sequence>
<accession>A0ABW1DKC4</accession>
<keyword evidence="2 5" id="KW-0812">Transmembrane</keyword>
<dbReference type="InterPro" id="IPR051328">
    <property type="entry name" value="T7SS_ABC-Transporter"/>
</dbReference>
<reference evidence="7" key="1">
    <citation type="journal article" date="2019" name="Int. J. Syst. Evol. Microbiol.">
        <title>The Global Catalogue of Microorganisms (GCM) 10K type strain sequencing project: providing services to taxonomists for standard genome sequencing and annotation.</title>
        <authorList>
            <consortium name="The Broad Institute Genomics Platform"/>
            <consortium name="The Broad Institute Genome Sequencing Center for Infectious Disease"/>
            <person name="Wu L."/>
            <person name="Ma J."/>
        </authorList>
    </citation>
    <scope>NUCLEOTIDE SEQUENCE [LARGE SCALE GENOMIC DNA]</scope>
    <source>
        <strain evidence="7">CGMCC 1.15053</strain>
    </source>
</reference>
<name>A0ABW1DKC4_9DEIO</name>